<evidence type="ECO:0000256" key="1">
    <source>
        <dbReference type="SAM" id="Phobius"/>
    </source>
</evidence>
<organism evidence="2 3">
    <name type="scientific">Micropruina glycogenica</name>
    <dbReference type="NCBI Taxonomy" id="75385"/>
    <lineage>
        <taxon>Bacteria</taxon>
        <taxon>Bacillati</taxon>
        <taxon>Actinomycetota</taxon>
        <taxon>Actinomycetes</taxon>
        <taxon>Propionibacteriales</taxon>
        <taxon>Nocardioidaceae</taxon>
        <taxon>Micropruina</taxon>
    </lineage>
</organism>
<reference evidence="2 3" key="1">
    <citation type="submission" date="2018-02" db="EMBL/GenBank/DDBJ databases">
        <authorList>
            <person name="Cohen D.B."/>
            <person name="Kent A.D."/>
        </authorList>
    </citation>
    <scope>NUCLEOTIDE SEQUENCE [LARGE SCALE GENOMIC DNA]</scope>
    <source>
        <strain evidence="2">1</strain>
    </source>
</reference>
<keyword evidence="1" id="KW-0472">Membrane</keyword>
<keyword evidence="1" id="KW-0812">Transmembrane</keyword>
<accession>A0A2N9JKL2</accession>
<protein>
    <submittedName>
        <fullName evidence="2">Uncharacterized protein</fullName>
    </submittedName>
</protein>
<dbReference type="Proteomes" id="UP000238164">
    <property type="component" value="Chromosome 1"/>
</dbReference>
<feature type="transmembrane region" description="Helical" evidence="1">
    <location>
        <begin position="30"/>
        <end position="51"/>
    </location>
</feature>
<dbReference type="AlphaFoldDB" id="A0A2N9JKL2"/>
<sequence>MLTIVHTVLGFVLSPPRRDERGLSQSTENALLLAGAVAVAAAVVAAVTAFINGKLGAIK</sequence>
<keyword evidence="3" id="KW-1185">Reference proteome</keyword>
<proteinExistence type="predicted"/>
<evidence type="ECO:0000313" key="2">
    <source>
        <dbReference type="EMBL" id="SPD88113.1"/>
    </source>
</evidence>
<dbReference type="KEGG" id="mgg:MPLG2_3083"/>
<name>A0A2N9JKL2_9ACTN</name>
<gene>
    <name evidence="2" type="ORF">MPLG2_3083</name>
</gene>
<evidence type="ECO:0000313" key="3">
    <source>
        <dbReference type="Proteomes" id="UP000238164"/>
    </source>
</evidence>
<dbReference type="EMBL" id="LT985188">
    <property type="protein sequence ID" value="SPD88113.1"/>
    <property type="molecule type" value="Genomic_DNA"/>
</dbReference>
<keyword evidence="1" id="KW-1133">Transmembrane helix</keyword>
<dbReference type="RefSeq" id="WP_231935671.1">
    <property type="nucleotide sequence ID" value="NZ_BAAAGO010000006.1"/>
</dbReference>